<feature type="domain" description="EGF-like" evidence="10">
    <location>
        <begin position="324"/>
        <end position="360"/>
    </location>
</feature>
<organism evidence="12 13">
    <name type="scientific">Crassostrea virginica</name>
    <name type="common">Eastern oyster</name>
    <dbReference type="NCBI Taxonomy" id="6565"/>
    <lineage>
        <taxon>Eukaryota</taxon>
        <taxon>Metazoa</taxon>
        <taxon>Spiralia</taxon>
        <taxon>Lophotrochozoa</taxon>
        <taxon>Mollusca</taxon>
        <taxon>Bivalvia</taxon>
        <taxon>Autobranchia</taxon>
        <taxon>Pteriomorphia</taxon>
        <taxon>Ostreida</taxon>
        <taxon>Ostreoidea</taxon>
        <taxon>Ostreidae</taxon>
        <taxon>Crassostrea</taxon>
    </lineage>
</organism>
<feature type="domain" description="CUB" evidence="9">
    <location>
        <begin position="205"/>
        <end position="319"/>
    </location>
</feature>
<feature type="domain" description="EGF-like" evidence="10">
    <location>
        <begin position="476"/>
        <end position="513"/>
    </location>
</feature>
<dbReference type="InterPro" id="IPR000152">
    <property type="entry name" value="EGF-type_Asp/Asn_hydroxyl_site"/>
</dbReference>
<dbReference type="Pfam" id="PF00008">
    <property type="entry name" value="EGF"/>
    <property type="match status" value="3"/>
</dbReference>
<dbReference type="SMART" id="SM00181">
    <property type="entry name" value="EGF"/>
    <property type="match status" value="10"/>
</dbReference>
<feature type="domain" description="EGF-like" evidence="10">
    <location>
        <begin position="674"/>
        <end position="716"/>
    </location>
</feature>
<feature type="disulfide bond" evidence="7">
    <location>
        <begin position="350"/>
        <end position="359"/>
    </location>
</feature>
<feature type="disulfide bond" evidence="7">
    <location>
        <begin position="560"/>
        <end position="577"/>
    </location>
</feature>
<sequence length="780" mass="85552">MAVSSLLMSCFPLAILLFVPATAIVSPVSEYIHTPGKFLAPIPSQSLRVEKGLSLEMCAAKCTIYFRTRQFPCYAFEYTSGSRMCVYTNMTTLLVQDGYLGLHDNSGVDFYERSKVSYKNLFRKISDSALSKQSSYFHIKQNTTLEECSFHCVISHTHSCLSFSYSHASGTCGLSNMLYSSQSKDVSLMHTTLYDHYQYFTAWPCNATLSSNYAPHVFASLKYPYMAMLDLDCHVTIRAPKDSTILLSFPTVYFKQSVCNEWGSGITVHDGSTEAAPVKAKVCSSSQGVPSFRSTSDSLFIRFRSTHTAMAFQGVYEFNEPEPPRDPCENNKCTNGGTCRPSGKGYNCACAAGYSGVFCESNIDDCASSPCYFGGTCVDLVDDYTCTCQGNFTGKRCEKFLGMCANNPCVHGTCSTTGRYSYACHCEENYIGKNCDIRYHPCMTKPCKFGSCVENGSNYRCICQSGYTGSHCDVDDNNPCTPDPCVRGSCMIYAPNHTFSCVCQTGFTGRLCDYVINHCEGVDCGFGHCVSYQTGYKCLCDPPYDGADCRSPIMCQGVDCGNGTCVMNVTSSSSIYCECHEGYEGDRCNKRRDYCLGSPCLHGRCESRDTGYTCVCDTGFTGPRCEEEVNPCRGVDCGYGICEPTPLQTYHCICARGFAGPRCRQNVTHGGPTTPDPCQSQPCQHGGTCRPLAADKFACECGQGRDGLVYRGDNCEVEGGYCDSSPCVSGHCVPTDHSYRCVLDLQGTSNSTAQPLYNSTGNSNLHNVYLLFHLITYYII</sequence>
<dbReference type="OrthoDB" id="6052987at2759"/>
<feature type="disulfide bond" evidence="7">
    <location>
        <begin position="555"/>
        <end position="565"/>
    </location>
</feature>
<evidence type="ECO:0000259" key="11">
    <source>
        <dbReference type="PROSITE" id="PS50948"/>
    </source>
</evidence>
<feature type="disulfide bond" evidence="7">
    <location>
        <begin position="579"/>
        <end position="588"/>
    </location>
</feature>
<evidence type="ECO:0000256" key="6">
    <source>
        <dbReference type="ARBA" id="ARBA00023180"/>
    </source>
</evidence>
<keyword evidence="8" id="KW-0732">Signal</keyword>
<feature type="disulfide bond" evidence="7">
    <location>
        <begin position="442"/>
        <end position="452"/>
    </location>
</feature>
<feature type="signal peptide" evidence="8">
    <location>
        <begin position="1"/>
        <end position="23"/>
    </location>
</feature>
<feature type="disulfide bond" evidence="7">
    <location>
        <begin position="540"/>
        <end position="549"/>
    </location>
</feature>
<dbReference type="InterPro" id="IPR035914">
    <property type="entry name" value="Sperma_CUB_dom_sf"/>
</dbReference>
<dbReference type="CDD" id="cd00041">
    <property type="entry name" value="CUB"/>
    <property type="match status" value="1"/>
</dbReference>
<dbReference type="PRINTS" id="PR00010">
    <property type="entry name" value="EGFBLOOD"/>
</dbReference>
<dbReference type="GO" id="GO:0007399">
    <property type="term" value="P:nervous system development"/>
    <property type="evidence" value="ECO:0007669"/>
    <property type="project" value="UniProtKB-ARBA"/>
</dbReference>
<comment type="subcellular location">
    <subcellularLocation>
        <location evidence="1">Secreted</location>
    </subcellularLocation>
</comment>
<feature type="disulfide bond" evidence="7">
    <location>
        <begin position="595"/>
        <end position="605"/>
    </location>
</feature>
<evidence type="ECO:0000313" key="13">
    <source>
        <dbReference type="RefSeq" id="XP_022312087.1"/>
    </source>
</evidence>
<dbReference type="GO" id="GO:0005576">
    <property type="term" value="C:extracellular region"/>
    <property type="evidence" value="ECO:0007669"/>
    <property type="project" value="UniProtKB-SubCell"/>
</dbReference>
<evidence type="ECO:0000256" key="2">
    <source>
        <dbReference type="ARBA" id="ARBA00022525"/>
    </source>
</evidence>
<feature type="disulfide bond" evidence="7">
    <location>
        <begin position="503"/>
        <end position="512"/>
    </location>
</feature>
<gene>
    <name evidence="13" type="primary">LOC111117316</name>
</gene>
<dbReference type="InterPro" id="IPR000859">
    <property type="entry name" value="CUB_dom"/>
</dbReference>
<dbReference type="SMART" id="SM00179">
    <property type="entry name" value="EGF_CA"/>
    <property type="match status" value="8"/>
</dbReference>
<dbReference type="InterPro" id="IPR018097">
    <property type="entry name" value="EGF_Ca-bd_CS"/>
</dbReference>
<feature type="domain" description="EGF-like" evidence="10">
    <location>
        <begin position="628"/>
        <end position="664"/>
    </location>
</feature>
<comment type="caution">
    <text evidence="7">Lacks conserved residue(s) required for the propagation of feature annotation.</text>
</comment>
<dbReference type="PANTHER" id="PTHR24033:SF151">
    <property type="entry name" value="NOTCH 2"/>
    <property type="match status" value="1"/>
</dbReference>
<protein>
    <submittedName>
        <fullName evidence="13">Fibropellin-1-like isoform X1</fullName>
    </submittedName>
</protein>
<dbReference type="PROSITE" id="PS00010">
    <property type="entry name" value="ASX_HYDROXYL"/>
    <property type="match status" value="1"/>
</dbReference>
<dbReference type="InterPro" id="IPR013032">
    <property type="entry name" value="EGF-like_CS"/>
</dbReference>
<dbReference type="CDD" id="cd00054">
    <property type="entry name" value="EGF_CA"/>
    <property type="match status" value="3"/>
</dbReference>
<dbReference type="Pfam" id="PF12661">
    <property type="entry name" value="hEGF"/>
    <property type="match status" value="1"/>
</dbReference>
<dbReference type="GO" id="GO:0005509">
    <property type="term" value="F:calcium ion binding"/>
    <property type="evidence" value="ECO:0007669"/>
    <property type="project" value="InterPro"/>
</dbReference>
<feature type="disulfide bond" evidence="7">
    <location>
        <begin position="519"/>
        <end position="529"/>
    </location>
</feature>
<dbReference type="SUPFAM" id="SSF49854">
    <property type="entry name" value="Spermadhesin, CUB domain"/>
    <property type="match status" value="1"/>
</dbReference>
<feature type="disulfide bond" evidence="7">
    <location>
        <begin position="654"/>
        <end position="663"/>
    </location>
</feature>
<dbReference type="PROSITE" id="PS01180">
    <property type="entry name" value="CUB"/>
    <property type="match status" value="1"/>
</dbReference>
<evidence type="ECO:0000256" key="5">
    <source>
        <dbReference type="ARBA" id="ARBA00023157"/>
    </source>
</evidence>
<feature type="domain" description="EGF-like" evidence="10">
    <location>
        <begin position="400"/>
        <end position="436"/>
    </location>
</feature>
<dbReference type="SMART" id="SM00042">
    <property type="entry name" value="CUB"/>
    <property type="match status" value="1"/>
</dbReference>
<dbReference type="Gene3D" id="2.60.120.290">
    <property type="entry name" value="Spermadhesin, CUB domain"/>
    <property type="match status" value="1"/>
</dbReference>
<evidence type="ECO:0000256" key="1">
    <source>
        <dbReference type="ARBA" id="ARBA00004613"/>
    </source>
</evidence>
<feature type="disulfide bond" evidence="7">
    <location>
        <begin position="463"/>
        <end position="472"/>
    </location>
</feature>
<dbReference type="PROSITE" id="PS50026">
    <property type="entry name" value="EGF_3"/>
    <property type="match status" value="10"/>
</dbReference>
<feature type="domain" description="EGF-like" evidence="10">
    <location>
        <begin position="591"/>
        <end position="626"/>
    </location>
</feature>
<feature type="disulfide bond" evidence="7">
    <location>
        <begin position="388"/>
        <end position="397"/>
    </location>
</feature>
<proteinExistence type="predicted"/>
<dbReference type="SUPFAM" id="SSF57414">
    <property type="entry name" value="Hairpin loop containing domain-like"/>
    <property type="match status" value="2"/>
</dbReference>
<reference evidence="13" key="1">
    <citation type="submission" date="2025-08" db="UniProtKB">
        <authorList>
            <consortium name="RefSeq"/>
        </authorList>
    </citation>
    <scope>IDENTIFICATION</scope>
    <source>
        <tissue evidence="13">Whole sample</tissue>
    </source>
</reference>
<dbReference type="FunFam" id="2.10.25.10:FF:000117">
    <property type="entry name" value="Delta-like protein"/>
    <property type="match status" value="1"/>
</dbReference>
<keyword evidence="2" id="KW-0964">Secreted</keyword>
<feature type="domain" description="EGF-like" evidence="10">
    <location>
        <begin position="515"/>
        <end position="550"/>
    </location>
</feature>
<feature type="chain" id="PRO_5034538471" evidence="8">
    <location>
        <begin position="24"/>
        <end position="780"/>
    </location>
</feature>
<feature type="domain" description="EGF-like" evidence="10">
    <location>
        <begin position="362"/>
        <end position="398"/>
    </location>
</feature>
<dbReference type="PROSITE" id="PS00022">
    <property type="entry name" value="EGF_1"/>
    <property type="match status" value="9"/>
</dbReference>
<dbReference type="InterPro" id="IPR003609">
    <property type="entry name" value="Pan_app"/>
</dbReference>
<dbReference type="Proteomes" id="UP000694844">
    <property type="component" value="Chromosome 10"/>
</dbReference>
<feature type="domain" description="EGF-like" evidence="10">
    <location>
        <begin position="551"/>
        <end position="589"/>
    </location>
</feature>
<evidence type="ECO:0000256" key="7">
    <source>
        <dbReference type="PROSITE-ProRule" id="PRU00076"/>
    </source>
</evidence>
<dbReference type="SUPFAM" id="SSF57196">
    <property type="entry name" value="EGF/Laminin"/>
    <property type="match status" value="7"/>
</dbReference>
<dbReference type="PANTHER" id="PTHR24033">
    <property type="entry name" value="EGF-LIKE DOMAIN-CONTAINING PROTEIN"/>
    <property type="match status" value="1"/>
</dbReference>
<dbReference type="SMART" id="SM00473">
    <property type="entry name" value="PAN_AP"/>
    <property type="match status" value="2"/>
</dbReference>
<dbReference type="FunFam" id="2.10.25.10:FF:000045">
    <property type="entry name" value="Slit guidance ligand 2"/>
    <property type="match status" value="1"/>
</dbReference>
<evidence type="ECO:0000259" key="10">
    <source>
        <dbReference type="PROSITE" id="PS50026"/>
    </source>
</evidence>
<name>A0A8B8C8M0_CRAVI</name>
<feature type="disulfide bond" evidence="7">
    <location>
        <begin position="632"/>
        <end position="642"/>
    </location>
</feature>
<feature type="domain" description="Apple" evidence="11">
    <location>
        <begin position="26"/>
        <end position="115"/>
    </location>
</feature>
<dbReference type="GeneID" id="111117316"/>
<dbReference type="AlphaFoldDB" id="A0A8B8C8M0"/>
<keyword evidence="3 7" id="KW-0245">EGF-like domain</keyword>
<dbReference type="Gene3D" id="3.50.4.10">
    <property type="entry name" value="Hepatocyte Growth Factor"/>
    <property type="match status" value="2"/>
</dbReference>
<dbReference type="PROSITE" id="PS01187">
    <property type="entry name" value="EGF_CA"/>
    <property type="match status" value="1"/>
</dbReference>
<keyword evidence="5 7" id="KW-1015">Disulfide bond</keyword>
<dbReference type="PROSITE" id="PS01186">
    <property type="entry name" value="EGF_2"/>
    <property type="match status" value="7"/>
</dbReference>
<dbReference type="InterPro" id="IPR000742">
    <property type="entry name" value="EGF"/>
</dbReference>
<evidence type="ECO:0000259" key="9">
    <source>
        <dbReference type="PROSITE" id="PS01180"/>
    </source>
</evidence>
<feature type="domain" description="Apple" evidence="11">
    <location>
        <begin position="117"/>
        <end position="201"/>
    </location>
</feature>
<keyword evidence="4" id="KW-0677">Repeat</keyword>
<feature type="disulfide bond" evidence="7">
    <location>
        <begin position="426"/>
        <end position="435"/>
    </location>
</feature>
<keyword evidence="12" id="KW-1185">Reference proteome</keyword>
<dbReference type="PROSITE" id="PS50948">
    <property type="entry name" value="PAN"/>
    <property type="match status" value="2"/>
</dbReference>
<evidence type="ECO:0000256" key="8">
    <source>
        <dbReference type="SAM" id="SignalP"/>
    </source>
</evidence>
<dbReference type="InterPro" id="IPR001881">
    <property type="entry name" value="EGF-like_Ca-bd_dom"/>
</dbReference>
<accession>A0A8B8C8M0</accession>
<feature type="domain" description="EGF-like" evidence="10">
    <location>
        <begin position="438"/>
        <end position="473"/>
    </location>
</feature>
<evidence type="ECO:0000256" key="3">
    <source>
        <dbReference type="ARBA" id="ARBA00022536"/>
    </source>
</evidence>
<evidence type="ECO:0000313" key="12">
    <source>
        <dbReference type="Proteomes" id="UP000694844"/>
    </source>
</evidence>
<feature type="disulfide bond" evidence="7">
    <location>
        <begin position="404"/>
        <end position="414"/>
    </location>
</feature>
<dbReference type="Gene3D" id="2.10.25.10">
    <property type="entry name" value="Laminin"/>
    <property type="match status" value="8"/>
</dbReference>
<dbReference type="KEGG" id="cvn:111117316"/>
<feature type="disulfide bond" evidence="7">
    <location>
        <begin position="616"/>
        <end position="625"/>
    </location>
</feature>
<feature type="disulfide bond" evidence="7">
    <location>
        <begin position="480"/>
        <end position="490"/>
    </location>
</feature>
<keyword evidence="6" id="KW-0325">Glycoprotein</keyword>
<evidence type="ECO:0000256" key="4">
    <source>
        <dbReference type="ARBA" id="ARBA00022737"/>
    </source>
</evidence>
<dbReference type="RefSeq" id="XP_022312087.1">
    <property type="nucleotide sequence ID" value="XM_022456379.1"/>
</dbReference>
<dbReference type="InterPro" id="IPR051830">
    <property type="entry name" value="NOTCH_homolog"/>
</dbReference>